<name>A0A7G2ETX1_ARATH</name>
<keyword evidence="1" id="KW-0479">Metal-binding</keyword>
<organism evidence="5 6">
    <name type="scientific">Arabidopsis thaliana</name>
    <name type="common">Mouse-ear cress</name>
    <dbReference type="NCBI Taxonomy" id="3702"/>
    <lineage>
        <taxon>Eukaryota</taxon>
        <taxon>Viridiplantae</taxon>
        <taxon>Streptophyta</taxon>
        <taxon>Embryophyta</taxon>
        <taxon>Tracheophyta</taxon>
        <taxon>Spermatophyta</taxon>
        <taxon>Magnoliopsida</taxon>
        <taxon>eudicotyledons</taxon>
        <taxon>Gunneridae</taxon>
        <taxon>Pentapetalae</taxon>
        <taxon>rosids</taxon>
        <taxon>malvids</taxon>
        <taxon>Brassicales</taxon>
        <taxon>Brassicaceae</taxon>
        <taxon>Camelineae</taxon>
        <taxon>Arabidopsis</taxon>
    </lineage>
</organism>
<evidence type="ECO:0000256" key="3">
    <source>
        <dbReference type="SAM" id="MobiDB-lite"/>
    </source>
</evidence>
<feature type="compositionally biased region" description="Basic and acidic residues" evidence="3">
    <location>
        <begin position="64"/>
        <end position="88"/>
    </location>
</feature>
<dbReference type="EMBL" id="LR881469">
    <property type="protein sequence ID" value="CAD5326667.1"/>
    <property type="molecule type" value="Genomic_DNA"/>
</dbReference>
<accession>A0A7G2ETX1</accession>
<dbReference type="Pfam" id="PF22613">
    <property type="entry name" value="Transketolase_C_1"/>
    <property type="match status" value="1"/>
</dbReference>
<proteinExistence type="predicted"/>
<dbReference type="PANTHER" id="PTHR43522:SF2">
    <property type="entry name" value="TRANSKETOLASE 1-RELATED"/>
    <property type="match status" value="1"/>
</dbReference>
<dbReference type="GO" id="GO:0046872">
    <property type="term" value="F:metal ion binding"/>
    <property type="evidence" value="ECO:0007669"/>
    <property type="project" value="UniProtKB-KW"/>
</dbReference>
<feature type="domain" description="Transketolase-like C-terminal" evidence="4">
    <location>
        <begin position="96"/>
        <end position="146"/>
    </location>
</feature>
<dbReference type="Proteomes" id="UP000516314">
    <property type="component" value="Chromosome 4"/>
</dbReference>
<keyword evidence="2" id="KW-0460">Magnesium</keyword>
<dbReference type="InterPro" id="IPR033247">
    <property type="entry name" value="Transketolase_fam"/>
</dbReference>
<evidence type="ECO:0000313" key="5">
    <source>
        <dbReference type="EMBL" id="CAD5326667.1"/>
    </source>
</evidence>
<dbReference type="AlphaFoldDB" id="A0A7G2ETX1"/>
<evidence type="ECO:0000313" key="6">
    <source>
        <dbReference type="Proteomes" id="UP000516314"/>
    </source>
</evidence>
<reference evidence="5 6" key="1">
    <citation type="submission" date="2020-09" db="EMBL/GenBank/DDBJ databases">
        <authorList>
            <person name="Ashkenazy H."/>
        </authorList>
    </citation>
    <scope>NUCLEOTIDE SEQUENCE [LARGE SCALE GENOMIC DNA]</scope>
    <source>
        <strain evidence="6">cv. Cdm-0</strain>
    </source>
</reference>
<dbReference type="InterPro" id="IPR009014">
    <property type="entry name" value="Transketo_C/PFOR_II"/>
</dbReference>
<dbReference type="Gene3D" id="3.40.50.920">
    <property type="match status" value="1"/>
</dbReference>
<evidence type="ECO:0000256" key="2">
    <source>
        <dbReference type="ARBA" id="ARBA00022842"/>
    </source>
</evidence>
<evidence type="ECO:0000256" key="1">
    <source>
        <dbReference type="ARBA" id="ARBA00022723"/>
    </source>
</evidence>
<dbReference type="InterPro" id="IPR055152">
    <property type="entry name" value="Transketolase-like_C_2"/>
</dbReference>
<evidence type="ECO:0000259" key="4">
    <source>
        <dbReference type="Pfam" id="PF22613"/>
    </source>
</evidence>
<dbReference type="PANTHER" id="PTHR43522">
    <property type="entry name" value="TRANSKETOLASE"/>
    <property type="match status" value="1"/>
</dbReference>
<feature type="region of interest" description="Disordered" evidence="3">
    <location>
        <begin position="62"/>
        <end position="90"/>
    </location>
</feature>
<sequence length="158" mass="17037">MGFWAHSDMGLLPISLTARASKVAVENRKRPSILALSRQKLPHLPGTSVEVVVKGGYVISDNSTGDKTRRNPNGDRVGARDSCKGWREAKRRKKSSESSVIARVSIEAGSTFGWEKMVGSKRKAIGVDSFGASAPANVLYRKFGLTVDTVIAAAKDFC</sequence>
<protein>
    <submittedName>
        <fullName evidence="5">(thale cress) hypothetical protein</fullName>
    </submittedName>
</protein>
<dbReference type="SUPFAM" id="SSF52922">
    <property type="entry name" value="TK C-terminal domain-like"/>
    <property type="match status" value="1"/>
</dbReference>
<gene>
    <name evidence="5" type="ORF">AT9943_LOCUS14414</name>
</gene>